<accession>A0AAE0NTP3</accession>
<reference evidence="2" key="1">
    <citation type="journal article" date="2023" name="Mol. Phylogenet. Evol.">
        <title>Genome-scale phylogeny and comparative genomics of the fungal order Sordariales.</title>
        <authorList>
            <person name="Hensen N."/>
            <person name="Bonometti L."/>
            <person name="Westerberg I."/>
            <person name="Brannstrom I.O."/>
            <person name="Guillou S."/>
            <person name="Cros-Aarteil S."/>
            <person name="Calhoun S."/>
            <person name="Haridas S."/>
            <person name="Kuo A."/>
            <person name="Mondo S."/>
            <person name="Pangilinan J."/>
            <person name="Riley R."/>
            <person name="LaButti K."/>
            <person name="Andreopoulos B."/>
            <person name="Lipzen A."/>
            <person name="Chen C."/>
            <person name="Yan M."/>
            <person name="Daum C."/>
            <person name="Ng V."/>
            <person name="Clum A."/>
            <person name="Steindorff A."/>
            <person name="Ohm R.A."/>
            <person name="Martin F."/>
            <person name="Silar P."/>
            <person name="Natvig D.O."/>
            <person name="Lalanne C."/>
            <person name="Gautier V."/>
            <person name="Ament-Velasquez S.L."/>
            <person name="Kruys A."/>
            <person name="Hutchinson M.I."/>
            <person name="Powell A.J."/>
            <person name="Barry K."/>
            <person name="Miller A.N."/>
            <person name="Grigoriev I.V."/>
            <person name="Debuchy R."/>
            <person name="Gladieux P."/>
            <person name="Hiltunen Thoren M."/>
            <person name="Johannesson H."/>
        </authorList>
    </citation>
    <scope>NUCLEOTIDE SEQUENCE</scope>
    <source>
        <strain evidence="2">CBS 232.78</strain>
    </source>
</reference>
<proteinExistence type="predicted"/>
<comment type="caution">
    <text evidence="2">The sequence shown here is derived from an EMBL/GenBank/DDBJ whole genome shotgun (WGS) entry which is preliminary data.</text>
</comment>
<feature type="region of interest" description="Disordered" evidence="1">
    <location>
        <begin position="1"/>
        <end position="299"/>
    </location>
</feature>
<feature type="compositionally biased region" description="Acidic residues" evidence="1">
    <location>
        <begin position="161"/>
        <end position="177"/>
    </location>
</feature>
<evidence type="ECO:0000313" key="3">
    <source>
        <dbReference type="Proteomes" id="UP001285441"/>
    </source>
</evidence>
<dbReference type="Proteomes" id="UP001285441">
    <property type="component" value="Unassembled WGS sequence"/>
</dbReference>
<feature type="compositionally biased region" description="Gly residues" evidence="1">
    <location>
        <begin position="206"/>
        <end position="217"/>
    </location>
</feature>
<evidence type="ECO:0000256" key="1">
    <source>
        <dbReference type="SAM" id="MobiDB-lite"/>
    </source>
</evidence>
<dbReference type="AlphaFoldDB" id="A0AAE0NTP3"/>
<organism evidence="2 3">
    <name type="scientific">Podospora didyma</name>
    <dbReference type="NCBI Taxonomy" id="330526"/>
    <lineage>
        <taxon>Eukaryota</taxon>
        <taxon>Fungi</taxon>
        <taxon>Dikarya</taxon>
        <taxon>Ascomycota</taxon>
        <taxon>Pezizomycotina</taxon>
        <taxon>Sordariomycetes</taxon>
        <taxon>Sordariomycetidae</taxon>
        <taxon>Sordariales</taxon>
        <taxon>Podosporaceae</taxon>
        <taxon>Podospora</taxon>
    </lineage>
</organism>
<dbReference type="EMBL" id="JAULSW010000003">
    <property type="protein sequence ID" value="KAK3387538.1"/>
    <property type="molecule type" value="Genomic_DNA"/>
</dbReference>
<feature type="compositionally biased region" description="Polar residues" evidence="1">
    <location>
        <begin position="282"/>
        <end position="291"/>
    </location>
</feature>
<name>A0AAE0NTP3_9PEZI</name>
<feature type="compositionally biased region" description="Pro residues" evidence="1">
    <location>
        <begin position="187"/>
        <end position="200"/>
    </location>
</feature>
<keyword evidence="3" id="KW-1185">Reference proteome</keyword>
<evidence type="ECO:0000313" key="2">
    <source>
        <dbReference type="EMBL" id="KAK3387538.1"/>
    </source>
</evidence>
<feature type="compositionally biased region" description="Low complexity" evidence="1">
    <location>
        <begin position="9"/>
        <end position="19"/>
    </location>
</feature>
<reference evidence="2" key="2">
    <citation type="submission" date="2023-06" db="EMBL/GenBank/DDBJ databases">
        <authorList>
            <consortium name="Lawrence Berkeley National Laboratory"/>
            <person name="Haridas S."/>
            <person name="Hensen N."/>
            <person name="Bonometti L."/>
            <person name="Westerberg I."/>
            <person name="Brannstrom I.O."/>
            <person name="Guillou S."/>
            <person name="Cros-Aarteil S."/>
            <person name="Calhoun S."/>
            <person name="Kuo A."/>
            <person name="Mondo S."/>
            <person name="Pangilinan J."/>
            <person name="Riley R."/>
            <person name="LaButti K."/>
            <person name="Andreopoulos B."/>
            <person name="Lipzen A."/>
            <person name="Chen C."/>
            <person name="Yanf M."/>
            <person name="Daum C."/>
            <person name="Ng V."/>
            <person name="Clum A."/>
            <person name="Steindorff A."/>
            <person name="Ohm R."/>
            <person name="Martin F."/>
            <person name="Silar P."/>
            <person name="Natvig D."/>
            <person name="Lalanne C."/>
            <person name="Gautier V."/>
            <person name="Ament-velasquez S.L."/>
            <person name="Kruys A."/>
            <person name="Hutchinson M.I."/>
            <person name="Powell A.J."/>
            <person name="Barry K."/>
            <person name="Miller A.N."/>
            <person name="Grigoriev I.V."/>
            <person name="Debuchy R."/>
            <person name="Gladieux P."/>
            <person name="Thoren M.H."/>
            <person name="Johannesson H."/>
        </authorList>
    </citation>
    <scope>NUCLEOTIDE SEQUENCE</scope>
    <source>
        <strain evidence="2">CBS 232.78</strain>
    </source>
</reference>
<feature type="compositionally biased region" description="Acidic residues" evidence="1">
    <location>
        <begin position="47"/>
        <end position="56"/>
    </location>
</feature>
<sequence length="299" mass="30137">MDHPDRVAARLAAAAQEAGAGAGADRSCASMDAEEQGIEGGGGGEYDSADEMDPEEAAMAAAMGFSSFGTKDKDRPSKKRRFNNHGGGDDGEVPITGANMLALPSHRVGGGGGGGRSQIADGEGQEENKEDGGAIAAAAAAAPHPQARQSKTKKVKSNNADEIDLDADDDSDDDDDNHDDKAGASILPPPSVIPSLPPRPTTATSIGGGQGDLGSGGQDWTASSRGGGGFGGSKGRGGGYGGSHGHGHNREWYIDYYDPSSNENPWERLEQAKALGPAPGSSWLSPRQSSTAGGGRGGG</sequence>
<protein>
    <submittedName>
        <fullName evidence="2">Uncharacterized protein</fullName>
    </submittedName>
</protein>
<feature type="compositionally biased region" description="Gly residues" evidence="1">
    <location>
        <begin position="225"/>
        <end position="244"/>
    </location>
</feature>
<gene>
    <name evidence="2" type="ORF">B0H63DRAFT_470264</name>
</gene>